<dbReference type="STRING" id="1449351.RISW2_10260"/>
<proteinExistence type="predicted"/>
<reference evidence="2 3" key="1">
    <citation type="submission" date="2014-01" db="EMBL/GenBank/DDBJ databases">
        <title>Roseivivax isoporae LMG 25204 Genome Sequencing.</title>
        <authorList>
            <person name="Lai Q."/>
            <person name="Li G."/>
            <person name="Shao Z."/>
        </authorList>
    </citation>
    <scope>NUCLEOTIDE SEQUENCE [LARGE SCALE GENOMIC DNA]</scope>
    <source>
        <strain evidence="2 3">LMG 25204</strain>
    </source>
</reference>
<evidence type="ECO:0000256" key="1">
    <source>
        <dbReference type="SAM" id="Phobius"/>
    </source>
</evidence>
<feature type="transmembrane region" description="Helical" evidence="1">
    <location>
        <begin position="161"/>
        <end position="179"/>
    </location>
</feature>
<protein>
    <recommendedName>
        <fullName evidence="4">Exopolysaccharide biosynthesis protein</fullName>
    </recommendedName>
</protein>
<evidence type="ECO:0000313" key="3">
    <source>
        <dbReference type="Proteomes" id="UP000023430"/>
    </source>
</evidence>
<feature type="transmembrane region" description="Helical" evidence="1">
    <location>
        <begin position="137"/>
        <end position="155"/>
    </location>
</feature>
<dbReference type="eggNOG" id="COG3932">
    <property type="taxonomic scope" value="Bacteria"/>
</dbReference>
<keyword evidence="3" id="KW-1185">Reference proteome</keyword>
<name>X7F5C4_9RHOB</name>
<keyword evidence="1" id="KW-0472">Membrane</keyword>
<dbReference type="RefSeq" id="WP_051492073.1">
    <property type="nucleotide sequence ID" value="NZ_JAME01000024.1"/>
</dbReference>
<gene>
    <name evidence="2" type="ORF">RISW2_10260</name>
</gene>
<feature type="transmembrane region" description="Helical" evidence="1">
    <location>
        <begin position="186"/>
        <end position="206"/>
    </location>
</feature>
<evidence type="ECO:0008006" key="4">
    <source>
        <dbReference type="Google" id="ProtNLM"/>
    </source>
</evidence>
<dbReference type="EMBL" id="JAME01000024">
    <property type="protein sequence ID" value="ETX27990.1"/>
    <property type="molecule type" value="Genomic_DNA"/>
</dbReference>
<dbReference type="PATRIC" id="fig|1449351.3.peg.3105"/>
<accession>X7F5C4</accession>
<dbReference type="Proteomes" id="UP000023430">
    <property type="component" value="Unassembled WGS sequence"/>
</dbReference>
<dbReference type="PANTHER" id="PTHR41795:SF1">
    <property type="entry name" value="EXOPOLYSACCHARIDE SYNTHESIS PROTEIN"/>
    <property type="match status" value="1"/>
</dbReference>
<keyword evidence="1" id="KW-0812">Transmembrane</keyword>
<organism evidence="2 3">
    <name type="scientific">Roseivivax isoporae LMG 25204</name>
    <dbReference type="NCBI Taxonomy" id="1449351"/>
    <lineage>
        <taxon>Bacteria</taxon>
        <taxon>Pseudomonadati</taxon>
        <taxon>Pseudomonadota</taxon>
        <taxon>Alphaproteobacteria</taxon>
        <taxon>Rhodobacterales</taxon>
        <taxon>Roseobacteraceae</taxon>
        <taxon>Roseivivax</taxon>
    </lineage>
</organism>
<dbReference type="PIRSF" id="PIRSF033239">
    <property type="entry name" value="ExoD"/>
    <property type="match status" value="1"/>
</dbReference>
<dbReference type="Pfam" id="PF06055">
    <property type="entry name" value="ExoD"/>
    <property type="match status" value="1"/>
</dbReference>
<dbReference type="InterPro" id="IPR010331">
    <property type="entry name" value="ExoD"/>
</dbReference>
<evidence type="ECO:0000313" key="2">
    <source>
        <dbReference type="EMBL" id="ETX27990.1"/>
    </source>
</evidence>
<dbReference type="PANTHER" id="PTHR41795">
    <property type="entry name" value="EXOPOLYSACCHARIDE SYNTHESIS PROTEIN"/>
    <property type="match status" value="1"/>
</dbReference>
<keyword evidence="1" id="KW-1133">Transmembrane helix</keyword>
<comment type="caution">
    <text evidence="2">The sequence shown here is derived from an EMBL/GenBank/DDBJ whole genome shotgun (WGS) entry which is preliminary data.</text>
</comment>
<dbReference type="AlphaFoldDB" id="X7F5C4"/>
<sequence length="207" mass="22466">MSSTSTGLNVPEVTPVASLTELLDRIRPEDGQDSVSVHEILERIGNRSFDAALLVPALILVSPISGIPGAPTIGGLVILLIAAQNLVGRRHLWLPGFLMRRRIGAERLENALGFLRKPAAWVDRHSRNRWRVLTRRPVSSLALLTIIATTITWPLLELVPFFTSAGAVAVSLFAIGLMIRDGLYMIAGYVCVSGVLAVAFLIWQGLV</sequence>
<dbReference type="OrthoDB" id="7949130at2"/>